<name>A0A6P7FPL5_DIAVI</name>
<dbReference type="CDD" id="cd18579">
    <property type="entry name" value="ABC_6TM_ABCC_D1"/>
    <property type="match status" value="1"/>
</dbReference>
<evidence type="ECO:0000256" key="4">
    <source>
        <dbReference type="ARBA" id="ARBA00022692"/>
    </source>
</evidence>
<dbReference type="Gene3D" id="3.40.50.300">
    <property type="entry name" value="P-loop containing nucleotide triphosphate hydrolases"/>
    <property type="match status" value="2"/>
</dbReference>
<dbReference type="SUPFAM" id="SSF90123">
    <property type="entry name" value="ABC transporter transmembrane region"/>
    <property type="match status" value="2"/>
</dbReference>
<comment type="subcellular location">
    <subcellularLocation>
        <location evidence="1">Membrane</location>
        <topology evidence="1">Multi-pass membrane protein</topology>
    </subcellularLocation>
</comment>
<keyword evidence="4 10" id="KW-0812">Transmembrane</keyword>
<dbReference type="GO" id="GO:0016020">
    <property type="term" value="C:membrane"/>
    <property type="evidence" value="ECO:0007669"/>
    <property type="project" value="UniProtKB-SubCell"/>
</dbReference>
<dbReference type="InterPro" id="IPR017871">
    <property type="entry name" value="ABC_transporter-like_CS"/>
</dbReference>
<keyword evidence="6" id="KW-0067">ATP-binding</keyword>
<feature type="transmembrane region" description="Helical" evidence="10">
    <location>
        <begin position="255"/>
        <end position="274"/>
    </location>
</feature>
<evidence type="ECO:0000259" key="12">
    <source>
        <dbReference type="PROSITE" id="PS50929"/>
    </source>
</evidence>
<dbReference type="InterPro" id="IPR044746">
    <property type="entry name" value="ABCC_6TM_D1"/>
</dbReference>
<feature type="transmembrane region" description="Helical" evidence="10">
    <location>
        <begin position="994"/>
        <end position="1014"/>
    </location>
</feature>
<sequence length="1345" mass="151860">MVTNCRCYEVSPLRINRVMDFELKCCCLDGRYSNIKYNINLIFRFSRYTYDVFKKGLSKTLEVDDLYNPLKIDRSKILGDHLQSNWDKQLEKAKKTNSKPSLLKAILMTYWLEYLKLGIFDITTDLVLRLIQPLMLGKLLDHFKPEAQVSKNEALMYAGIIVAINVLNFLIGNQYMVEGFHSGMRIRAACCAVIYRKSLKLSKTALGETASGKLVNLLSNDVSRFDLVSLLIHQIWIAPVLSLIVMVLLYQRTGYAGIVGVVAVFVIVPIQTYTGKLSAKYRKQTAMKTDERVRLMDEIISGIQVIKMYAWEIPFRKVIRIARRNEIKIITKSAYVRASFMALNLFTTRLALFCTLLTVILSNEPITASMVFVVMSYFNVISMAMSTMFTRGVSEIAECLVAVRRIRDFLLNEEYDPNRSTSGMNGNVKSVDDFKEIISLKNLTVKWNLSFSDNALENINLNVQDGQLIGIIGPVGSGKSSLLQTLLGELDITQGEMRVQGQISYASQEPWVFAATVRQNILFGEEYDKKRYQEVIQACSLEKDFEQFPNGDLTLVGDRGSSLSGGQKARINLARAVYREADVYLLDDPLSAVDIHVSKHLYEKCINGYLASRTRILVTHQVHYLKDADNIIILNNGRIEDEGTFNFLANSDNVYAKLLTAEPENKEEKKPERQKYSRQLSQRSRKDSMSSIISELSIADTLLSNDVDFDEEEAEKEPEFDVKDLQEQSSKGKVGGSLLFKYMLAGSNVFAVFICVLLYLGTQLAASGTDYWVSYWVNVEEFRNSSESLNSTAPRFIIPSIELTTDNCLYIYSVILGALFVLAMTRSFFFYKMAMLSSKKLHGTIFDNVIDATMRFFDTNPGGRILNRFSKDMGAVDELLPKAILDSSQILLSMCGSLVLIIVVNPYFLILIGVLSAVFGVMRHIYLKSSKNIKRLEGIMRSPVFTHLRATIEGLTTIRAFGAQSTLMDEFDHHQDYHSSAWYMFIVSSTAFGFYLDCFCTIFLAVLTFCLLLFGETFNLRGGEVGLAITQATALANFLQWGMRQSAEVTNQLMSVERILEYKSLDKEPQPVGPKKPAKEWPQKGEITFKDTCLRYFEGGPLVLKHLNLSIQPKEKVGVVGRTGAGKSSLIQALFRLAPIEGTIKIDEIDTKDITLNDLRLKISIIPQDPVLFSGTLRYNLDPFEEYTDEVLYKAIEDVELRDPANVINRLENRVMDRGSNYSVGQRQLICLARAILKNNKVLMLDEATANVDPQTDALIQKTIRKKFSDCTVITVAHRLNTIMDSDKVLVMDAGQISEFDHPHLLLQKKDGVFKSMVCETGRATAEQLKKIASDSYQKLQALPE</sequence>
<dbReference type="FunFam" id="3.40.50.300:FF:000482">
    <property type="entry name" value="Multidrug resistance-associated protein member 4"/>
    <property type="match status" value="1"/>
</dbReference>
<protein>
    <submittedName>
        <fullName evidence="13">Multidrug resistance-associated protein 4-like</fullName>
    </submittedName>
</protein>
<accession>A0A6P7FPL5</accession>
<dbReference type="PROSITE" id="PS50929">
    <property type="entry name" value="ABC_TM1F"/>
    <property type="match status" value="2"/>
</dbReference>
<reference evidence="13" key="1">
    <citation type="submission" date="2025-08" db="UniProtKB">
        <authorList>
            <consortium name="RefSeq"/>
        </authorList>
    </citation>
    <scope>IDENTIFICATION</scope>
    <source>
        <tissue evidence="13">Whole insect</tissue>
    </source>
</reference>
<evidence type="ECO:0000256" key="9">
    <source>
        <dbReference type="SAM" id="MobiDB-lite"/>
    </source>
</evidence>
<dbReference type="Gene3D" id="1.20.1560.10">
    <property type="entry name" value="ABC transporter type 1, transmembrane domain"/>
    <property type="match status" value="2"/>
</dbReference>
<dbReference type="Pfam" id="PF00005">
    <property type="entry name" value="ABC_tran"/>
    <property type="match status" value="2"/>
</dbReference>
<dbReference type="GO" id="GO:0005524">
    <property type="term" value="F:ATP binding"/>
    <property type="evidence" value="ECO:0007669"/>
    <property type="project" value="UniProtKB-KW"/>
</dbReference>
<feature type="transmembrane region" description="Helical" evidence="10">
    <location>
        <begin position="809"/>
        <end position="831"/>
    </location>
</feature>
<dbReference type="RefSeq" id="XP_028134943.1">
    <property type="nucleotide sequence ID" value="XM_028279142.1"/>
</dbReference>
<dbReference type="FunFam" id="3.40.50.300:FF:000163">
    <property type="entry name" value="Multidrug resistance-associated protein member 4"/>
    <property type="match status" value="1"/>
</dbReference>
<evidence type="ECO:0000259" key="11">
    <source>
        <dbReference type="PROSITE" id="PS50893"/>
    </source>
</evidence>
<keyword evidence="3" id="KW-0813">Transport</keyword>
<feature type="transmembrane region" description="Helical" evidence="10">
    <location>
        <begin position="739"/>
        <end position="760"/>
    </location>
</feature>
<organism evidence="13">
    <name type="scientific">Diabrotica virgifera virgifera</name>
    <name type="common">western corn rootworm</name>
    <dbReference type="NCBI Taxonomy" id="50390"/>
    <lineage>
        <taxon>Eukaryota</taxon>
        <taxon>Metazoa</taxon>
        <taxon>Ecdysozoa</taxon>
        <taxon>Arthropoda</taxon>
        <taxon>Hexapoda</taxon>
        <taxon>Insecta</taxon>
        <taxon>Pterygota</taxon>
        <taxon>Neoptera</taxon>
        <taxon>Endopterygota</taxon>
        <taxon>Coleoptera</taxon>
        <taxon>Polyphaga</taxon>
        <taxon>Cucujiformia</taxon>
        <taxon>Chrysomeloidea</taxon>
        <taxon>Chrysomelidae</taxon>
        <taxon>Galerucinae</taxon>
        <taxon>Diabroticina</taxon>
        <taxon>Diabroticites</taxon>
        <taxon>Diabrotica</taxon>
    </lineage>
</organism>
<dbReference type="InterPro" id="IPR003593">
    <property type="entry name" value="AAA+_ATPase"/>
</dbReference>
<comment type="similarity">
    <text evidence="2">Belongs to the ABC transporter superfamily. ABCC family. Conjugate transporter (TC 3.A.1.208) subfamily.</text>
</comment>
<feature type="transmembrane region" description="Helical" evidence="10">
    <location>
        <begin position="366"/>
        <end position="385"/>
    </location>
</feature>
<dbReference type="SUPFAM" id="SSF52540">
    <property type="entry name" value="P-loop containing nucleoside triphosphate hydrolases"/>
    <property type="match status" value="2"/>
</dbReference>
<dbReference type="GO" id="GO:0016887">
    <property type="term" value="F:ATP hydrolysis activity"/>
    <property type="evidence" value="ECO:0007669"/>
    <property type="project" value="InterPro"/>
</dbReference>
<proteinExistence type="inferred from homology"/>
<evidence type="ECO:0000313" key="13">
    <source>
        <dbReference type="RefSeq" id="XP_028134943.1"/>
    </source>
</evidence>
<dbReference type="OrthoDB" id="6500128at2759"/>
<feature type="transmembrane region" description="Helical" evidence="10">
    <location>
        <begin position="334"/>
        <end position="360"/>
    </location>
</feature>
<evidence type="ECO:0000256" key="2">
    <source>
        <dbReference type="ARBA" id="ARBA00009726"/>
    </source>
</evidence>
<evidence type="ECO:0000256" key="7">
    <source>
        <dbReference type="ARBA" id="ARBA00022989"/>
    </source>
</evidence>
<dbReference type="GO" id="GO:0140359">
    <property type="term" value="F:ABC-type transporter activity"/>
    <property type="evidence" value="ECO:0007669"/>
    <property type="project" value="InterPro"/>
</dbReference>
<feature type="transmembrane region" description="Helical" evidence="10">
    <location>
        <begin position="227"/>
        <end position="249"/>
    </location>
</feature>
<evidence type="ECO:0000256" key="10">
    <source>
        <dbReference type="SAM" id="Phobius"/>
    </source>
</evidence>
<dbReference type="PROSITE" id="PS00211">
    <property type="entry name" value="ABC_TRANSPORTER_1"/>
    <property type="match status" value="2"/>
</dbReference>
<feature type="transmembrane region" description="Helical" evidence="10">
    <location>
        <begin position="154"/>
        <end position="177"/>
    </location>
</feature>
<dbReference type="InParanoid" id="A0A6P7FPL5"/>
<dbReference type="CDD" id="cd03244">
    <property type="entry name" value="ABCC_MRP_domain2"/>
    <property type="match status" value="1"/>
</dbReference>
<dbReference type="PROSITE" id="PS50893">
    <property type="entry name" value="ABC_TRANSPORTER_2"/>
    <property type="match status" value="2"/>
</dbReference>
<dbReference type="SMART" id="SM00382">
    <property type="entry name" value="AAA"/>
    <property type="match status" value="2"/>
</dbReference>
<dbReference type="Pfam" id="PF00664">
    <property type="entry name" value="ABC_membrane"/>
    <property type="match status" value="2"/>
</dbReference>
<feature type="compositionally biased region" description="Basic and acidic residues" evidence="9">
    <location>
        <begin position="663"/>
        <end position="675"/>
    </location>
</feature>
<keyword evidence="8 10" id="KW-0472">Membrane</keyword>
<dbReference type="CDD" id="cd03250">
    <property type="entry name" value="ABCC_MRP_domain1"/>
    <property type="match status" value="1"/>
</dbReference>
<keyword evidence="7 10" id="KW-1133">Transmembrane helix</keyword>
<evidence type="ECO:0000256" key="8">
    <source>
        <dbReference type="ARBA" id="ARBA00023136"/>
    </source>
</evidence>
<evidence type="ECO:0000256" key="1">
    <source>
        <dbReference type="ARBA" id="ARBA00004141"/>
    </source>
</evidence>
<dbReference type="InterPro" id="IPR003439">
    <property type="entry name" value="ABC_transporter-like_ATP-bd"/>
</dbReference>
<keyword evidence="5" id="KW-0547">Nucleotide-binding</keyword>
<dbReference type="FunFam" id="1.20.1560.10:FF:000026">
    <property type="entry name" value="Multidrug resistance-associated protein lethal(2)03659"/>
    <property type="match status" value="1"/>
</dbReference>
<dbReference type="InterPro" id="IPR027417">
    <property type="entry name" value="P-loop_NTPase"/>
</dbReference>
<feature type="transmembrane region" description="Helical" evidence="10">
    <location>
        <begin position="908"/>
        <end position="926"/>
    </location>
</feature>
<dbReference type="FunFam" id="1.20.1560.10:FF:000014">
    <property type="entry name" value="Multidrug resistance-associated protein member 4"/>
    <property type="match status" value="1"/>
</dbReference>
<dbReference type="InterPro" id="IPR011527">
    <property type="entry name" value="ABC1_TM_dom"/>
</dbReference>
<dbReference type="InterPro" id="IPR050173">
    <property type="entry name" value="ABC_transporter_C-like"/>
</dbReference>
<dbReference type="InterPro" id="IPR036640">
    <property type="entry name" value="ABC1_TM_sf"/>
</dbReference>
<feature type="domain" description="ABC transmembrane type-1" evidence="12">
    <location>
        <begin position="753"/>
        <end position="1051"/>
    </location>
</feature>
<dbReference type="PANTHER" id="PTHR24223">
    <property type="entry name" value="ATP-BINDING CASSETTE SUB-FAMILY C"/>
    <property type="match status" value="1"/>
</dbReference>
<feature type="region of interest" description="Disordered" evidence="9">
    <location>
        <begin position="661"/>
        <end position="688"/>
    </location>
</feature>
<feature type="domain" description="ABC transporter" evidence="11">
    <location>
        <begin position="438"/>
        <end position="661"/>
    </location>
</feature>
<dbReference type="PANTHER" id="PTHR24223:SF456">
    <property type="entry name" value="MULTIDRUG RESISTANCE-ASSOCIATED PROTEIN LETHAL(2)03659"/>
    <property type="match status" value="1"/>
</dbReference>
<gene>
    <name evidence="13" type="primary">LOC114329883</name>
</gene>
<feature type="domain" description="ABC transmembrane type-1" evidence="12">
    <location>
        <begin position="127"/>
        <end position="390"/>
    </location>
</feature>
<feature type="domain" description="ABC transporter" evidence="11">
    <location>
        <begin position="1087"/>
        <end position="1319"/>
    </location>
</feature>
<evidence type="ECO:0000256" key="5">
    <source>
        <dbReference type="ARBA" id="ARBA00022741"/>
    </source>
</evidence>
<evidence type="ECO:0000256" key="6">
    <source>
        <dbReference type="ARBA" id="ARBA00022840"/>
    </source>
</evidence>
<evidence type="ECO:0000256" key="3">
    <source>
        <dbReference type="ARBA" id="ARBA00022448"/>
    </source>
</evidence>